<name>A0A834JA07_VESGE</name>
<gene>
    <name evidence="1" type="ORF">HZH68_014498</name>
</gene>
<dbReference type="EMBL" id="JACSDZ010000018">
    <property type="protein sequence ID" value="KAF7383741.1"/>
    <property type="molecule type" value="Genomic_DNA"/>
</dbReference>
<dbReference type="AlphaFoldDB" id="A0A834JA07"/>
<evidence type="ECO:0000313" key="1">
    <source>
        <dbReference type="EMBL" id="KAF7383741.1"/>
    </source>
</evidence>
<dbReference type="Proteomes" id="UP000617340">
    <property type="component" value="Unassembled WGS sequence"/>
</dbReference>
<comment type="caution">
    <text evidence="1">The sequence shown here is derived from an EMBL/GenBank/DDBJ whole genome shotgun (WGS) entry which is preliminary data.</text>
</comment>
<protein>
    <submittedName>
        <fullName evidence="1">Uncharacterized protein</fullName>
    </submittedName>
</protein>
<accession>A0A834JA07</accession>
<reference evidence="1" key="1">
    <citation type="journal article" date="2020" name="G3 (Bethesda)">
        <title>High-Quality Assemblies for Three Invasive Social Wasps from the &lt;i&gt;Vespula&lt;/i&gt; Genus.</title>
        <authorList>
            <person name="Harrop T.W.R."/>
            <person name="Guhlin J."/>
            <person name="McLaughlin G.M."/>
            <person name="Permina E."/>
            <person name="Stockwell P."/>
            <person name="Gilligan J."/>
            <person name="Le Lec M.F."/>
            <person name="Gruber M.A.M."/>
            <person name="Quinn O."/>
            <person name="Lovegrove M."/>
            <person name="Duncan E.J."/>
            <person name="Remnant E.J."/>
            <person name="Van Eeckhoven J."/>
            <person name="Graham B."/>
            <person name="Knapp R.A."/>
            <person name="Langford K.W."/>
            <person name="Kronenberg Z."/>
            <person name="Press M.O."/>
            <person name="Eacker S.M."/>
            <person name="Wilson-Rankin E.E."/>
            <person name="Purcell J."/>
            <person name="Lester P.J."/>
            <person name="Dearden P.K."/>
        </authorList>
    </citation>
    <scope>NUCLEOTIDE SEQUENCE</scope>
    <source>
        <strain evidence="1">Linc-1</strain>
    </source>
</reference>
<evidence type="ECO:0000313" key="2">
    <source>
        <dbReference type="Proteomes" id="UP000617340"/>
    </source>
</evidence>
<keyword evidence="2" id="KW-1185">Reference proteome</keyword>
<sequence length="77" mass="8798">MIWILDIGHKPSLTNGCILSHFSFTSFRKVTSQKGYAGQVTCKCEHGEKKEEKKEEGGCCSRKYELHQFPFTVREAT</sequence>
<proteinExistence type="predicted"/>
<organism evidence="1 2">
    <name type="scientific">Vespula germanica</name>
    <name type="common">German yellow jacket</name>
    <name type="synonym">Paravespula germanica</name>
    <dbReference type="NCBI Taxonomy" id="30212"/>
    <lineage>
        <taxon>Eukaryota</taxon>
        <taxon>Metazoa</taxon>
        <taxon>Ecdysozoa</taxon>
        <taxon>Arthropoda</taxon>
        <taxon>Hexapoda</taxon>
        <taxon>Insecta</taxon>
        <taxon>Pterygota</taxon>
        <taxon>Neoptera</taxon>
        <taxon>Endopterygota</taxon>
        <taxon>Hymenoptera</taxon>
        <taxon>Apocrita</taxon>
        <taxon>Aculeata</taxon>
        <taxon>Vespoidea</taxon>
        <taxon>Vespidae</taxon>
        <taxon>Vespinae</taxon>
        <taxon>Vespula</taxon>
    </lineage>
</organism>